<evidence type="ECO:0000256" key="1">
    <source>
        <dbReference type="SAM" id="MobiDB-lite"/>
    </source>
</evidence>
<comment type="caution">
    <text evidence="2">The sequence shown here is derived from an EMBL/GenBank/DDBJ whole genome shotgun (WGS) entry which is preliminary data.</text>
</comment>
<evidence type="ECO:0000313" key="3">
    <source>
        <dbReference type="Proteomes" id="UP001054821"/>
    </source>
</evidence>
<organism evidence="2 3">
    <name type="scientific">Prunus dulcis</name>
    <name type="common">Almond</name>
    <name type="synonym">Amygdalus dulcis</name>
    <dbReference type="NCBI Taxonomy" id="3755"/>
    <lineage>
        <taxon>Eukaryota</taxon>
        <taxon>Viridiplantae</taxon>
        <taxon>Streptophyta</taxon>
        <taxon>Embryophyta</taxon>
        <taxon>Tracheophyta</taxon>
        <taxon>Spermatophyta</taxon>
        <taxon>Magnoliopsida</taxon>
        <taxon>eudicotyledons</taxon>
        <taxon>Gunneridae</taxon>
        <taxon>Pentapetalae</taxon>
        <taxon>rosids</taxon>
        <taxon>fabids</taxon>
        <taxon>Rosales</taxon>
        <taxon>Rosaceae</taxon>
        <taxon>Amygdaloideae</taxon>
        <taxon>Amygdaleae</taxon>
        <taxon>Prunus</taxon>
    </lineage>
</organism>
<dbReference type="EMBL" id="JAJFAZ020000008">
    <property type="protein sequence ID" value="KAI5315935.1"/>
    <property type="molecule type" value="Genomic_DNA"/>
</dbReference>
<keyword evidence="3" id="KW-1185">Reference proteome</keyword>
<dbReference type="AlphaFoldDB" id="A0AAD4UZW6"/>
<feature type="region of interest" description="Disordered" evidence="1">
    <location>
        <begin position="30"/>
        <end position="54"/>
    </location>
</feature>
<accession>A0AAD4UZW6</accession>
<protein>
    <submittedName>
        <fullName evidence="2">Uncharacterized protein</fullName>
    </submittedName>
</protein>
<evidence type="ECO:0000313" key="2">
    <source>
        <dbReference type="EMBL" id="KAI5315935.1"/>
    </source>
</evidence>
<dbReference type="Proteomes" id="UP001054821">
    <property type="component" value="Chromosome 8"/>
</dbReference>
<feature type="compositionally biased region" description="Low complexity" evidence="1">
    <location>
        <begin position="31"/>
        <end position="52"/>
    </location>
</feature>
<gene>
    <name evidence="2" type="ORF">L3X38_045111</name>
</gene>
<reference evidence="2 3" key="1">
    <citation type="journal article" date="2022" name="G3 (Bethesda)">
        <title>Whole-genome sequence and methylome profiling of the almond [Prunus dulcis (Mill.) D.A. Webb] cultivar 'Nonpareil'.</title>
        <authorList>
            <person name="D'Amico-Willman K.M."/>
            <person name="Ouma W.Z."/>
            <person name="Meulia T."/>
            <person name="Sideli G.M."/>
            <person name="Gradziel T.M."/>
            <person name="Fresnedo-Ramirez J."/>
        </authorList>
    </citation>
    <scope>NUCLEOTIDE SEQUENCE [LARGE SCALE GENOMIC DNA]</scope>
    <source>
        <strain evidence="2">Clone GOH B32 T37-40</strain>
    </source>
</reference>
<name>A0AAD4UZW6_PRUDU</name>
<proteinExistence type="predicted"/>
<sequence length="104" mass="11112">MVGQCFILEILKQNNAIPITRSIYLSDHDFAGSSPADSPSGGAPTSPSAPHPIESSVLQSNSKIYTKPSTRQAGPVFQGFLHREENCFVYVSQKLIACASAATE</sequence>